<accession>A0ABN8LE00</accession>
<organism evidence="1 2">
    <name type="scientific">Porites evermanni</name>
    <dbReference type="NCBI Taxonomy" id="104178"/>
    <lineage>
        <taxon>Eukaryota</taxon>
        <taxon>Metazoa</taxon>
        <taxon>Cnidaria</taxon>
        <taxon>Anthozoa</taxon>
        <taxon>Hexacorallia</taxon>
        <taxon>Scleractinia</taxon>
        <taxon>Fungiina</taxon>
        <taxon>Poritidae</taxon>
        <taxon>Porites</taxon>
    </lineage>
</organism>
<protein>
    <submittedName>
        <fullName evidence="1">Uncharacterized protein</fullName>
    </submittedName>
</protein>
<dbReference type="Proteomes" id="UP001159427">
    <property type="component" value="Unassembled WGS sequence"/>
</dbReference>
<evidence type="ECO:0000313" key="2">
    <source>
        <dbReference type="Proteomes" id="UP001159427"/>
    </source>
</evidence>
<proteinExistence type="predicted"/>
<evidence type="ECO:0000313" key="1">
    <source>
        <dbReference type="EMBL" id="CAH3013856.1"/>
    </source>
</evidence>
<reference evidence="1 2" key="1">
    <citation type="submission" date="2022-05" db="EMBL/GenBank/DDBJ databases">
        <authorList>
            <consortium name="Genoscope - CEA"/>
            <person name="William W."/>
        </authorList>
    </citation>
    <scope>NUCLEOTIDE SEQUENCE [LARGE SCALE GENOMIC DNA]</scope>
</reference>
<keyword evidence="2" id="KW-1185">Reference proteome</keyword>
<name>A0ABN8LE00_9CNID</name>
<dbReference type="EMBL" id="CALNXI010000003">
    <property type="protein sequence ID" value="CAH3013856.1"/>
    <property type="molecule type" value="Genomic_DNA"/>
</dbReference>
<gene>
    <name evidence="1" type="ORF">PEVE_00022498</name>
</gene>
<comment type="caution">
    <text evidence="1">The sequence shown here is derived from an EMBL/GenBank/DDBJ whole genome shotgun (WGS) entry which is preliminary data.</text>
</comment>
<sequence length="50" mass="5441">MNVAEDQALLLPGRACAAVGHESVGYSKFCDLWTQLCPFIVIMRPASDLC</sequence>